<evidence type="ECO:0008006" key="4">
    <source>
        <dbReference type="Google" id="ProtNLM"/>
    </source>
</evidence>
<evidence type="ECO:0000313" key="3">
    <source>
        <dbReference type="Proteomes" id="UP001194468"/>
    </source>
</evidence>
<proteinExistence type="predicted"/>
<evidence type="ECO:0000313" key="2">
    <source>
        <dbReference type="EMBL" id="KAF8438645.1"/>
    </source>
</evidence>
<organism evidence="2 3">
    <name type="scientific">Boletus edulis BED1</name>
    <dbReference type="NCBI Taxonomy" id="1328754"/>
    <lineage>
        <taxon>Eukaryota</taxon>
        <taxon>Fungi</taxon>
        <taxon>Dikarya</taxon>
        <taxon>Basidiomycota</taxon>
        <taxon>Agaricomycotina</taxon>
        <taxon>Agaricomycetes</taxon>
        <taxon>Agaricomycetidae</taxon>
        <taxon>Boletales</taxon>
        <taxon>Boletineae</taxon>
        <taxon>Boletaceae</taxon>
        <taxon>Boletoideae</taxon>
        <taxon>Boletus</taxon>
    </lineage>
</organism>
<dbReference type="EMBL" id="WHUW01000465">
    <property type="protein sequence ID" value="KAF8414633.1"/>
    <property type="molecule type" value="Genomic_DNA"/>
</dbReference>
<keyword evidence="3" id="KW-1185">Reference proteome</keyword>
<comment type="caution">
    <text evidence="2">The sequence shown here is derived from an EMBL/GenBank/DDBJ whole genome shotgun (WGS) entry which is preliminary data.</text>
</comment>
<dbReference type="Proteomes" id="UP001194468">
    <property type="component" value="Unassembled WGS sequence"/>
</dbReference>
<name>A0AAD4BS14_BOLED</name>
<gene>
    <name evidence="2" type="ORF">L210DRAFT_3544813</name>
    <name evidence="1" type="ORF">L210DRAFT_3591301</name>
</gene>
<sequence>MSQNITKGYNDGFNHDFTDEDARRLVSIATSPELSAHTCRWVDGSVRCSATVQGICFPAHLRENHGIYSIGHRTIGFMCQWEGCSDTSTFSKEGLMKHIQERHLLWKWNCPNCGTVFMHQVARNVHYARCPIAS</sequence>
<evidence type="ECO:0000313" key="1">
    <source>
        <dbReference type="EMBL" id="KAF8414633.1"/>
    </source>
</evidence>
<reference evidence="2" key="2">
    <citation type="journal article" date="2020" name="Nat. Commun.">
        <title>Large-scale genome sequencing of mycorrhizal fungi provides insights into the early evolution of symbiotic traits.</title>
        <authorList>
            <person name="Miyauchi S."/>
            <person name="Kiss E."/>
            <person name="Kuo A."/>
            <person name="Drula E."/>
            <person name="Kohler A."/>
            <person name="Sanchez-Garcia M."/>
            <person name="Morin E."/>
            <person name="Andreopoulos B."/>
            <person name="Barry K.W."/>
            <person name="Bonito G."/>
            <person name="Buee M."/>
            <person name="Carver A."/>
            <person name="Chen C."/>
            <person name="Cichocki N."/>
            <person name="Clum A."/>
            <person name="Culley D."/>
            <person name="Crous P.W."/>
            <person name="Fauchery L."/>
            <person name="Girlanda M."/>
            <person name="Hayes R.D."/>
            <person name="Keri Z."/>
            <person name="LaButti K."/>
            <person name="Lipzen A."/>
            <person name="Lombard V."/>
            <person name="Magnuson J."/>
            <person name="Maillard F."/>
            <person name="Murat C."/>
            <person name="Nolan M."/>
            <person name="Ohm R.A."/>
            <person name="Pangilinan J."/>
            <person name="Pereira M.F."/>
            <person name="Perotto S."/>
            <person name="Peter M."/>
            <person name="Pfister S."/>
            <person name="Riley R."/>
            <person name="Sitrit Y."/>
            <person name="Stielow J.B."/>
            <person name="Szollosi G."/>
            <person name="Zifcakova L."/>
            <person name="Stursova M."/>
            <person name="Spatafora J.W."/>
            <person name="Tedersoo L."/>
            <person name="Vaario L.M."/>
            <person name="Yamada A."/>
            <person name="Yan M."/>
            <person name="Wang P."/>
            <person name="Xu J."/>
            <person name="Bruns T."/>
            <person name="Baldrian P."/>
            <person name="Vilgalys R."/>
            <person name="Dunand C."/>
            <person name="Henrissat B."/>
            <person name="Grigoriev I.V."/>
            <person name="Hibbett D."/>
            <person name="Nagy L.G."/>
            <person name="Martin F.M."/>
        </authorList>
    </citation>
    <scope>NUCLEOTIDE SEQUENCE</scope>
    <source>
        <strain evidence="2">BED1</strain>
    </source>
</reference>
<protein>
    <recommendedName>
        <fullName evidence="4">C2H2-type domain-containing protein</fullName>
    </recommendedName>
</protein>
<accession>A0AAD4BS14</accession>
<reference evidence="2" key="1">
    <citation type="submission" date="2019-10" db="EMBL/GenBank/DDBJ databases">
        <authorList>
            <consortium name="DOE Joint Genome Institute"/>
            <person name="Kuo A."/>
            <person name="Miyauchi S."/>
            <person name="Kiss E."/>
            <person name="Drula E."/>
            <person name="Kohler A."/>
            <person name="Sanchez-Garcia M."/>
            <person name="Andreopoulos B."/>
            <person name="Barry K.W."/>
            <person name="Bonito G."/>
            <person name="Buee M."/>
            <person name="Carver A."/>
            <person name="Chen C."/>
            <person name="Cichocki N."/>
            <person name="Clum A."/>
            <person name="Culley D."/>
            <person name="Crous P.W."/>
            <person name="Fauchery L."/>
            <person name="Girlanda M."/>
            <person name="Hayes R."/>
            <person name="Keri Z."/>
            <person name="LaButti K."/>
            <person name="Lipzen A."/>
            <person name="Lombard V."/>
            <person name="Magnuson J."/>
            <person name="Maillard F."/>
            <person name="Morin E."/>
            <person name="Murat C."/>
            <person name="Nolan M."/>
            <person name="Ohm R."/>
            <person name="Pangilinan J."/>
            <person name="Pereira M."/>
            <person name="Perotto S."/>
            <person name="Peter M."/>
            <person name="Riley R."/>
            <person name="Sitrit Y."/>
            <person name="Stielow B."/>
            <person name="Szollosi G."/>
            <person name="Zifcakova L."/>
            <person name="Stursova M."/>
            <person name="Spatafora J.W."/>
            <person name="Tedersoo L."/>
            <person name="Vaario L.-M."/>
            <person name="Yamada A."/>
            <person name="Yan M."/>
            <person name="Wang P."/>
            <person name="Xu J."/>
            <person name="Bruns T."/>
            <person name="Baldrian P."/>
            <person name="Vilgalys R."/>
            <person name="Henrissat B."/>
            <person name="Grigoriev I.V."/>
            <person name="Hibbett D."/>
            <person name="Nagy L.G."/>
            <person name="Martin F.M."/>
        </authorList>
    </citation>
    <scope>NUCLEOTIDE SEQUENCE</scope>
    <source>
        <strain evidence="2">BED1</strain>
    </source>
</reference>
<dbReference type="EMBL" id="WHUW01000016">
    <property type="protein sequence ID" value="KAF8438645.1"/>
    <property type="molecule type" value="Genomic_DNA"/>
</dbReference>
<dbReference type="AlphaFoldDB" id="A0AAD4BS14"/>